<dbReference type="PATRIC" id="fig|156976.3.peg.267"/>
<sequence>MAVQFPPVEAPNASRKQTILDSLQVSVPGRSLGRLAQIGAWVASVQGADVPQPFTRARAVVVAGNHGIARRGVSAWVEDAAQQQVQQIAAGGGPANAAARLAGGSIRLVDAYVNHPTRPIDTEPAMTLQACTEAFEHGIAIADQEIDAGADLIIPGDCGVGNTTVAAALFGVFTRTEPVKAIGRGSGINDEVWKVKVTAMRDAMFRVRSFRDDEERVIAEIGGPDFACLVGLIAQAAARRTPVVVDGAYAAVAAYVAERMAPGTKRWLIASQLTAEPCHVTCLEALELEPVLALDCTVGQAAGGLAALPTINLAAELVADALADAT</sequence>
<keyword evidence="1" id="KW-0808">Transferase</keyword>
<dbReference type="GO" id="GO:0008939">
    <property type="term" value="F:nicotinate-nucleotide-dimethylbenzimidazole phosphoribosyltransferase activity"/>
    <property type="evidence" value="ECO:0007669"/>
    <property type="project" value="InterPro"/>
</dbReference>
<organism evidence="1 2">
    <name type="scientific">Corynebacterium riegelii</name>
    <dbReference type="NCBI Taxonomy" id="156976"/>
    <lineage>
        <taxon>Bacteria</taxon>
        <taxon>Bacillati</taxon>
        <taxon>Actinomycetota</taxon>
        <taxon>Actinomycetes</taxon>
        <taxon>Mycobacteriales</taxon>
        <taxon>Corynebacteriaceae</taxon>
        <taxon>Corynebacterium</taxon>
    </lineage>
</organism>
<dbReference type="SUPFAM" id="SSF52733">
    <property type="entry name" value="Nicotinate mononucleotide:5,6-dimethylbenzimidazole phosphoribosyltransferase (CobT)"/>
    <property type="match status" value="1"/>
</dbReference>
<protein>
    <submittedName>
        <fullName evidence="1">Nicotinate-nucleotide--dimethylbenzimidazole phosphoribosyltransferase</fullName>
    </submittedName>
</protein>
<dbReference type="PANTHER" id="PTHR43463:SF1">
    <property type="entry name" value="NICOTINATE-NUCLEOTIDE--DIMETHYLBENZIMIDAZOLE PHOSPHORIBOSYLTRANSFERASE"/>
    <property type="match status" value="1"/>
</dbReference>
<dbReference type="Proteomes" id="UP000060016">
    <property type="component" value="Chromosome"/>
</dbReference>
<dbReference type="STRING" id="156976.AK829_01385"/>
<dbReference type="PANTHER" id="PTHR43463">
    <property type="entry name" value="NICOTINATE-NUCLEOTIDE--DIMETHYLBENZIMIDAZOLE PHOSPHORIBOSYLTRANSFERASE"/>
    <property type="match status" value="1"/>
</dbReference>
<dbReference type="Gene3D" id="3.40.50.10210">
    <property type="match status" value="1"/>
</dbReference>
<dbReference type="KEGG" id="crie:AK829_01385"/>
<dbReference type="InterPro" id="IPR003200">
    <property type="entry name" value="Nict_dMeBzImd_PRibTrfase"/>
</dbReference>
<dbReference type="AlphaFoldDB" id="A0A0K1R9F2"/>
<proteinExistence type="predicted"/>
<dbReference type="InterPro" id="IPR036087">
    <property type="entry name" value="Nict_dMeBzImd_PRibTrfase_sf"/>
</dbReference>
<dbReference type="CDD" id="cd02439">
    <property type="entry name" value="DMB-PRT_CobT"/>
    <property type="match status" value="1"/>
</dbReference>
<keyword evidence="2" id="KW-1185">Reference proteome</keyword>
<gene>
    <name evidence="1" type="ORF">AK829_01385</name>
</gene>
<reference evidence="1 2" key="1">
    <citation type="submission" date="2015-08" db="EMBL/GenBank/DDBJ databases">
        <authorList>
            <person name="Babu N.S."/>
            <person name="Beckwith C.J."/>
            <person name="Beseler K.G."/>
            <person name="Brison A."/>
            <person name="Carone J.V."/>
            <person name="Caskin T.P."/>
            <person name="Diamond M."/>
            <person name="Durham M.E."/>
            <person name="Foxe J.M."/>
            <person name="Go M."/>
            <person name="Henderson B.A."/>
            <person name="Jones I.B."/>
            <person name="McGettigan J.A."/>
            <person name="Micheletti S.J."/>
            <person name="Nasrallah M.E."/>
            <person name="Ortiz D."/>
            <person name="Piller C.R."/>
            <person name="Privatt S.R."/>
            <person name="Schneider S.L."/>
            <person name="Sharp S."/>
            <person name="Smith T.C."/>
            <person name="Stanton J.D."/>
            <person name="Ullery H.E."/>
            <person name="Wilson R.J."/>
            <person name="Serrano M.G."/>
            <person name="Buck G."/>
            <person name="Lee V."/>
            <person name="Wang Y."/>
            <person name="Carvalho R."/>
            <person name="Voegtly L."/>
            <person name="Shi R."/>
            <person name="Duckworth R."/>
            <person name="Johnson A."/>
            <person name="Loviza R."/>
            <person name="Walstead R."/>
            <person name="Shah Z."/>
            <person name="Kiflezghi M."/>
            <person name="Wade K."/>
            <person name="Ball S.L."/>
            <person name="Bradley K.W."/>
            <person name="Asai D.J."/>
            <person name="Bowman C.A."/>
            <person name="Russell D.A."/>
            <person name="Pope W.H."/>
            <person name="Jacobs-Sera D."/>
            <person name="Hendrix R.W."/>
            <person name="Hatfull G.F."/>
        </authorList>
    </citation>
    <scope>NUCLEOTIDE SEQUENCE [LARGE SCALE GENOMIC DNA]</scope>
    <source>
        <strain evidence="1 2">PUDD_83A45</strain>
    </source>
</reference>
<evidence type="ECO:0000313" key="1">
    <source>
        <dbReference type="EMBL" id="AKV58039.1"/>
    </source>
</evidence>
<keyword evidence="1" id="KW-0328">Glycosyltransferase</keyword>
<dbReference type="Pfam" id="PF02277">
    <property type="entry name" value="DBI_PRT"/>
    <property type="match status" value="1"/>
</dbReference>
<dbReference type="EMBL" id="CP012342">
    <property type="protein sequence ID" value="AKV58039.1"/>
    <property type="molecule type" value="Genomic_DNA"/>
</dbReference>
<accession>A0A0K1R9F2</accession>
<evidence type="ECO:0000313" key="2">
    <source>
        <dbReference type="Proteomes" id="UP000060016"/>
    </source>
</evidence>
<dbReference type="RefSeq" id="WP_052203582.1">
    <property type="nucleotide sequence ID" value="NZ_CP012342.1"/>
</dbReference>
<name>A0A0K1R9F2_9CORY</name>